<dbReference type="EMBL" id="JASCZI010004263">
    <property type="protein sequence ID" value="MED6117086.1"/>
    <property type="molecule type" value="Genomic_DNA"/>
</dbReference>
<feature type="region of interest" description="Disordered" evidence="1">
    <location>
        <begin position="1"/>
        <end position="51"/>
    </location>
</feature>
<evidence type="ECO:0000313" key="3">
    <source>
        <dbReference type="Proteomes" id="UP001341840"/>
    </source>
</evidence>
<organism evidence="2 3">
    <name type="scientific">Stylosanthes scabra</name>
    <dbReference type="NCBI Taxonomy" id="79078"/>
    <lineage>
        <taxon>Eukaryota</taxon>
        <taxon>Viridiplantae</taxon>
        <taxon>Streptophyta</taxon>
        <taxon>Embryophyta</taxon>
        <taxon>Tracheophyta</taxon>
        <taxon>Spermatophyta</taxon>
        <taxon>Magnoliopsida</taxon>
        <taxon>eudicotyledons</taxon>
        <taxon>Gunneridae</taxon>
        <taxon>Pentapetalae</taxon>
        <taxon>rosids</taxon>
        <taxon>fabids</taxon>
        <taxon>Fabales</taxon>
        <taxon>Fabaceae</taxon>
        <taxon>Papilionoideae</taxon>
        <taxon>50 kb inversion clade</taxon>
        <taxon>dalbergioids sensu lato</taxon>
        <taxon>Dalbergieae</taxon>
        <taxon>Pterocarpus clade</taxon>
        <taxon>Stylosanthes</taxon>
    </lineage>
</organism>
<feature type="compositionally biased region" description="Polar residues" evidence="1">
    <location>
        <begin position="36"/>
        <end position="51"/>
    </location>
</feature>
<proteinExistence type="predicted"/>
<keyword evidence="3" id="KW-1185">Reference proteome</keyword>
<name>A0ABU6QZN3_9FABA</name>
<feature type="compositionally biased region" description="Basic and acidic residues" evidence="1">
    <location>
        <begin position="20"/>
        <end position="31"/>
    </location>
</feature>
<reference evidence="2 3" key="1">
    <citation type="journal article" date="2023" name="Plants (Basel)">
        <title>Bridging the Gap: Combining Genomics and Transcriptomics Approaches to Understand Stylosanthes scabra, an Orphan Legume from the Brazilian Caatinga.</title>
        <authorList>
            <person name="Ferreira-Neto J.R.C."/>
            <person name="da Silva M.D."/>
            <person name="Binneck E."/>
            <person name="de Melo N.F."/>
            <person name="da Silva R.H."/>
            <person name="de Melo A.L.T.M."/>
            <person name="Pandolfi V."/>
            <person name="Bustamante F.O."/>
            <person name="Brasileiro-Vidal A.C."/>
            <person name="Benko-Iseppon A.M."/>
        </authorList>
    </citation>
    <scope>NUCLEOTIDE SEQUENCE [LARGE SCALE GENOMIC DNA]</scope>
    <source>
        <tissue evidence="2">Leaves</tissue>
    </source>
</reference>
<evidence type="ECO:0000313" key="2">
    <source>
        <dbReference type="EMBL" id="MED6117086.1"/>
    </source>
</evidence>
<gene>
    <name evidence="2" type="ORF">PIB30_106610</name>
</gene>
<evidence type="ECO:0000256" key="1">
    <source>
        <dbReference type="SAM" id="MobiDB-lite"/>
    </source>
</evidence>
<accession>A0ABU6QZN3</accession>
<dbReference type="Proteomes" id="UP001341840">
    <property type="component" value="Unassembled WGS sequence"/>
</dbReference>
<comment type="caution">
    <text evidence="2">The sequence shown here is derived from an EMBL/GenBank/DDBJ whole genome shotgun (WGS) entry which is preliminary data.</text>
</comment>
<sequence>MAPTLPGDFFHRKKGKRKLIKQEKRKTELQGKIRATVSSSESSRLGATTHA</sequence>
<protein>
    <submittedName>
        <fullName evidence="2">Uncharacterized protein</fullName>
    </submittedName>
</protein>